<dbReference type="SUPFAM" id="SSF52540">
    <property type="entry name" value="P-loop containing nucleoside triphosphate hydrolases"/>
    <property type="match status" value="1"/>
</dbReference>
<dbReference type="InterPro" id="IPR027417">
    <property type="entry name" value="P-loop_NTPase"/>
</dbReference>
<keyword evidence="3" id="KW-1185">Reference proteome</keyword>
<feature type="domain" description="NadR/Ttd14 AAA" evidence="1">
    <location>
        <begin position="12"/>
        <end position="173"/>
    </location>
</feature>
<reference evidence="3" key="1">
    <citation type="submission" date="2016-10" db="EMBL/GenBank/DDBJ databases">
        <authorList>
            <person name="Varghese N."/>
            <person name="Submissions S."/>
        </authorList>
    </citation>
    <scope>NUCLEOTIDE SEQUENCE [LARGE SCALE GENOMIC DNA]</scope>
    <source>
        <strain evidence="3">DSM 44260</strain>
    </source>
</reference>
<dbReference type="InterPro" id="IPR038727">
    <property type="entry name" value="NadR/Ttd14_AAA_dom"/>
</dbReference>
<sequence length="203" mass="22433">MVRTKSPVTIGVLGTHSTGKSIFLARLGRALCRNNFQIVTVADLGERAKRIGLPTLFNHTYVSTLWFITRGISNELEASLHADVVLVDRAVPDALGYYRAALAYCEEQPDAIAVMTLESMMRSHSEQYDLLLRTTLDPDLPLGRNKSRDPDLDFRALANQHVLQVLLDLDHSHEKLHSDGHEAVLDRALAFANSRLTGAGCVS</sequence>
<protein>
    <submittedName>
        <fullName evidence="2">Signal recognition particle subunit FFH/SRP54 (Srp54)</fullName>
    </submittedName>
</protein>
<organism evidence="2 3">
    <name type="scientific">Actinokineospora terrae</name>
    <dbReference type="NCBI Taxonomy" id="155974"/>
    <lineage>
        <taxon>Bacteria</taxon>
        <taxon>Bacillati</taxon>
        <taxon>Actinomycetota</taxon>
        <taxon>Actinomycetes</taxon>
        <taxon>Pseudonocardiales</taxon>
        <taxon>Pseudonocardiaceae</taxon>
        <taxon>Actinokineospora</taxon>
    </lineage>
</organism>
<dbReference type="Pfam" id="PF13521">
    <property type="entry name" value="AAA_28"/>
    <property type="match status" value="1"/>
</dbReference>
<dbReference type="STRING" id="155974.SAMN04487818_11581"/>
<dbReference type="Gene3D" id="3.40.50.300">
    <property type="entry name" value="P-loop containing nucleotide triphosphate hydrolases"/>
    <property type="match status" value="1"/>
</dbReference>
<evidence type="ECO:0000313" key="2">
    <source>
        <dbReference type="EMBL" id="SES45427.1"/>
    </source>
</evidence>
<dbReference type="EMBL" id="FOGI01000015">
    <property type="protein sequence ID" value="SES45427.1"/>
    <property type="molecule type" value="Genomic_DNA"/>
</dbReference>
<gene>
    <name evidence="2" type="ORF">SAMN04487818_11581</name>
</gene>
<proteinExistence type="predicted"/>
<evidence type="ECO:0000313" key="3">
    <source>
        <dbReference type="Proteomes" id="UP000199051"/>
    </source>
</evidence>
<dbReference type="Proteomes" id="UP000199051">
    <property type="component" value="Unassembled WGS sequence"/>
</dbReference>
<accession>A0A1H9XHW5</accession>
<dbReference type="AlphaFoldDB" id="A0A1H9XHW5"/>
<name>A0A1H9XHW5_9PSEU</name>
<evidence type="ECO:0000259" key="1">
    <source>
        <dbReference type="Pfam" id="PF13521"/>
    </source>
</evidence>